<dbReference type="AlphaFoldDB" id="A0A1U7PJY4"/>
<proteinExistence type="predicted"/>
<protein>
    <submittedName>
        <fullName evidence="3">Uncharacterized protein</fullName>
    </submittedName>
</protein>
<evidence type="ECO:0000313" key="4">
    <source>
        <dbReference type="Proteomes" id="UP000187550"/>
    </source>
</evidence>
<keyword evidence="2" id="KW-0472">Membrane</keyword>
<feature type="transmembrane region" description="Helical" evidence="2">
    <location>
        <begin position="12"/>
        <end position="35"/>
    </location>
</feature>
<dbReference type="Proteomes" id="UP000187550">
    <property type="component" value="Unassembled WGS sequence"/>
</dbReference>
<name>A0A1U7PJY4_9BACI</name>
<evidence type="ECO:0000313" key="3">
    <source>
        <dbReference type="EMBL" id="SIT83162.1"/>
    </source>
</evidence>
<accession>A0A1U7PJY4</accession>
<keyword evidence="2" id="KW-1133">Transmembrane helix</keyword>
<feature type="compositionally biased region" description="Basic and acidic residues" evidence="1">
    <location>
        <begin position="56"/>
        <end position="69"/>
    </location>
</feature>
<dbReference type="OrthoDB" id="2733219at2"/>
<keyword evidence="4" id="KW-1185">Reference proteome</keyword>
<dbReference type="RefSeq" id="WP_076757852.1">
    <property type="nucleotide sequence ID" value="NZ_FTPL01000002.1"/>
</dbReference>
<keyword evidence="2" id="KW-0812">Transmembrane</keyword>
<sequence>MRFKKKYTTGALAMAVFHGFLMGIGGVLLFGFIVMSGDGQGSKAKGDDTVPVDAPAKPEKGEAGKKGDAAGEPTANRRTAFFAVQHGMFSTGEAAQSFLAADANLRNAAIFPVGDKFYLWSSVHLTDSEAKDALTADTFVKPFTLDAAACPPEGEGKLPVLLAAKEPASLKFEDAAQAAGLPKDWNQNITAVEQISGEIGVIRLQLISHYVPNSGCLKIEF</sequence>
<feature type="region of interest" description="Disordered" evidence="1">
    <location>
        <begin position="41"/>
        <end position="73"/>
    </location>
</feature>
<evidence type="ECO:0000256" key="2">
    <source>
        <dbReference type="SAM" id="Phobius"/>
    </source>
</evidence>
<dbReference type="EMBL" id="FTPL01000002">
    <property type="protein sequence ID" value="SIT83162.1"/>
    <property type="molecule type" value="Genomic_DNA"/>
</dbReference>
<gene>
    <name evidence="3" type="ORF">SAMN05428946_1587</name>
</gene>
<reference evidence="4" key="1">
    <citation type="submission" date="2017-01" db="EMBL/GenBank/DDBJ databases">
        <authorList>
            <person name="Varghese N."/>
            <person name="Submissions S."/>
        </authorList>
    </citation>
    <scope>NUCLEOTIDE SEQUENCE [LARGE SCALE GENOMIC DNA]</scope>
    <source>
        <strain evidence="4">MNA4</strain>
    </source>
</reference>
<dbReference type="STRING" id="550447.SAMN05428946_1587"/>
<evidence type="ECO:0000256" key="1">
    <source>
        <dbReference type="SAM" id="MobiDB-lite"/>
    </source>
</evidence>
<organism evidence="3 4">
    <name type="scientific">Edaphobacillus lindanitolerans</name>
    <dbReference type="NCBI Taxonomy" id="550447"/>
    <lineage>
        <taxon>Bacteria</taxon>
        <taxon>Bacillati</taxon>
        <taxon>Bacillota</taxon>
        <taxon>Bacilli</taxon>
        <taxon>Bacillales</taxon>
        <taxon>Bacillaceae</taxon>
        <taxon>Edaphobacillus</taxon>
    </lineage>
</organism>